<sequence length="384" mass="44383">MPGRSSVHVTDEGAENILLQWFEKCNDSEVDEDVTANSSDSDEEDCAKVRSEYDSENTFDAKCSISSDNGDPQPNFNMSKHNLKNEIMRIVHDVVQWTNAEGQRKHGDLWKNLDHEEFLRFVGLLILVGVYKSHNEGITNLWNAENGRLVFNRTMSRSRFTTISQCLRFDNAETRRRNRDPDKLLPIRAFLELWRPALQDSYIPLTSSCILSVIWVACDSQTSFVYNCQIYIAETGDQRKRNQSKRVVLDMTKGLETSGRSFFTSLDLAREMEKNLTLLGTIRKTKQELPQELVTRRGRDVYSTKFGYHQSHLVKELVITGRSTEKASTSQSHPQETQKLKCGRCWKCSRNLDREYSKRCQNCNRFVCNVHQKITCYECKSDDS</sequence>
<comment type="caution">
    <text evidence="2">The sequence shown here is derived from an EMBL/GenBank/DDBJ whole genome shotgun (WGS) entry which is preliminary data.</text>
</comment>
<keyword evidence="3" id="KW-1185">Reference proteome</keyword>
<dbReference type="OrthoDB" id="8039240at2759"/>
<gene>
    <name evidence="2" type="ORF">ILUMI_07647</name>
</gene>
<evidence type="ECO:0000313" key="2">
    <source>
        <dbReference type="EMBL" id="KAF2898527.1"/>
    </source>
</evidence>
<evidence type="ECO:0000259" key="1">
    <source>
        <dbReference type="Pfam" id="PF13843"/>
    </source>
</evidence>
<reference evidence="2" key="1">
    <citation type="submission" date="2019-08" db="EMBL/GenBank/DDBJ databases">
        <title>The genome of the North American firefly Photinus pyralis.</title>
        <authorList>
            <consortium name="Photinus pyralis genome working group"/>
            <person name="Fallon T.R."/>
            <person name="Sander Lower S.E."/>
            <person name="Weng J.-K."/>
        </authorList>
    </citation>
    <scope>NUCLEOTIDE SEQUENCE</scope>
    <source>
        <strain evidence="2">TRF0915ILg1</strain>
        <tissue evidence="2">Whole body</tissue>
    </source>
</reference>
<dbReference type="AlphaFoldDB" id="A0A8K0GE69"/>
<dbReference type="Pfam" id="PF13843">
    <property type="entry name" value="DDE_Tnp_1_7"/>
    <property type="match status" value="1"/>
</dbReference>
<protein>
    <recommendedName>
        <fullName evidence="1">PiggyBac transposable element-derived protein domain-containing protein</fullName>
    </recommendedName>
</protein>
<dbReference type="Proteomes" id="UP000801492">
    <property type="component" value="Unassembled WGS sequence"/>
</dbReference>
<feature type="domain" description="PiggyBac transposable element-derived protein" evidence="1">
    <location>
        <begin position="89"/>
        <end position="207"/>
    </location>
</feature>
<accession>A0A8K0GE69</accession>
<organism evidence="2 3">
    <name type="scientific">Ignelater luminosus</name>
    <name type="common">Cucubano</name>
    <name type="synonym">Pyrophorus luminosus</name>
    <dbReference type="NCBI Taxonomy" id="2038154"/>
    <lineage>
        <taxon>Eukaryota</taxon>
        <taxon>Metazoa</taxon>
        <taxon>Ecdysozoa</taxon>
        <taxon>Arthropoda</taxon>
        <taxon>Hexapoda</taxon>
        <taxon>Insecta</taxon>
        <taxon>Pterygota</taxon>
        <taxon>Neoptera</taxon>
        <taxon>Endopterygota</taxon>
        <taxon>Coleoptera</taxon>
        <taxon>Polyphaga</taxon>
        <taxon>Elateriformia</taxon>
        <taxon>Elateroidea</taxon>
        <taxon>Elateridae</taxon>
        <taxon>Agrypninae</taxon>
        <taxon>Pyrophorini</taxon>
        <taxon>Ignelater</taxon>
    </lineage>
</organism>
<proteinExistence type="predicted"/>
<name>A0A8K0GE69_IGNLU</name>
<dbReference type="InterPro" id="IPR029526">
    <property type="entry name" value="PGBD"/>
</dbReference>
<dbReference type="EMBL" id="VTPC01003430">
    <property type="protein sequence ID" value="KAF2898527.1"/>
    <property type="molecule type" value="Genomic_DNA"/>
</dbReference>
<dbReference type="PANTHER" id="PTHR46599">
    <property type="entry name" value="PIGGYBAC TRANSPOSABLE ELEMENT-DERIVED PROTEIN 4"/>
    <property type="match status" value="1"/>
</dbReference>
<evidence type="ECO:0000313" key="3">
    <source>
        <dbReference type="Proteomes" id="UP000801492"/>
    </source>
</evidence>
<dbReference type="PANTHER" id="PTHR46599:SF6">
    <property type="entry name" value="DUAL SPECIFICITY PHOSPHATASE 26"/>
    <property type="match status" value="1"/>
</dbReference>